<gene>
    <name evidence="1" type="ORF">AYM40_29275</name>
</gene>
<keyword evidence="2" id="KW-1185">Reference proteome</keyword>
<dbReference type="AlphaFoldDB" id="A0A160FUB6"/>
<accession>A0A160FUB6</accession>
<proteinExistence type="predicted"/>
<dbReference type="EMBL" id="CP014579">
    <property type="protein sequence ID" value="ANB76338.1"/>
    <property type="molecule type" value="Genomic_DNA"/>
</dbReference>
<name>A0A160FUB6_9BURK</name>
<protein>
    <submittedName>
        <fullName evidence="1">Uncharacterized protein</fullName>
    </submittedName>
</protein>
<evidence type="ECO:0000313" key="1">
    <source>
        <dbReference type="EMBL" id="ANB76338.1"/>
    </source>
</evidence>
<organism evidence="1 2">
    <name type="scientific">Paraburkholderia phytofirmans OLGA172</name>
    <dbReference type="NCBI Taxonomy" id="1417228"/>
    <lineage>
        <taxon>Bacteria</taxon>
        <taxon>Pseudomonadati</taxon>
        <taxon>Pseudomonadota</taxon>
        <taxon>Betaproteobacteria</taxon>
        <taxon>Burkholderiales</taxon>
        <taxon>Burkholderiaceae</taxon>
        <taxon>Paraburkholderia</taxon>
    </lineage>
</organism>
<reference evidence="1 2" key="1">
    <citation type="journal article" date="2016" name="Gene">
        <title>PacBio SMRT assembly of a complex multi-replicon genome reveals chlorocatechol degradative operon in a region of genome plasticity.</title>
        <authorList>
            <person name="Ricker N."/>
            <person name="Shen S.Y."/>
            <person name="Goordial J."/>
            <person name="Jin S."/>
            <person name="Fulthorpe R.R."/>
        </authorList>
    </citation>
    <scope>NUCLEOTIDE SEQUENCE [LARGE SCALE GENOMIC DNA]</scope>
    <source>
        <strain evidence="1 2">OLGA172</strain>
    </source>
</reference>
<evidence type="ECO:0000313" key="2">
    <source>
        <dbReference type="Proteomes" id="UP000076852"/>
    </source>
</evidence>
<dbReference type="Proteomes" id="UP000076852">
    <property type="component" value="Chromosome 2"/>
</dbReference>
<sequence>MVMSRYGALDTALDWFVHYDGTDQWYVTVSNAGDRIFSFRVDVPAEDRANPAIIAARLWPALLAENVWLDVRDEVPTLLQAEVRSYSGSGYWPQAYGWLWHNGKVVAYRSHPAIRSCSREIPSASPERLAQQCFAYAAELQTD</sequence>
<dbReference type="KEGG" id="buz:AYM40_29275"/>